<dbReference type="SUPFAM" id="SSF63380">
    <property type="entry name" value="Riboflavin synthase domain-like"/>
    <property type="match status" value="1"/>
</dbReference>
<comment type="caution">
    <text evidence="1">The sequence shown here is derived from an EMBL/GenBank/DDBJ whole genome shotgun (WGS) entry which is preliminary data.</text>
</comment>
<organism evidence="1 2">
    <name type="scientific">Paraburkholderia rhizosphaerae</name>
    <dbReference type="NCBI Taxonomy" id="480658"/>
    <lineage>
        <taxon>Bacteria</taxon>
        <taxon>Pseudomonadati</taxon>
        <taxon>Pseudomonadota</taxon>
        <taxon>Betaproteobacteria</taxon>
        <taxon>Burkholderiales</taxon>
        <taxon>Burkholderiaceae</taxon>
        <taxon>Paraburkholderia</taxon>
    </lineage>
</organism>
<dbReference type="InterPro" id="IPR017938">
    <property type="entry name" value="Riboflavin_synthase-like_b-brl"/>
</dbReference>
<sequence>MTSDLIELRVVTRLAKGLDIVSIELRDPEDRPVPAFAPGAHLGFVLDVGTGVPSYSTLPGL</sequence>
<dbReference type="Proteomes" id="UP000295509">
    <property type="component" value="Unassembled WGS sequence"/>
</dbReference>
<evidence type="ECO:0000313" key="2">
    <source>
        <dbReference type="Proteomes" id="UP000295509"/>
    </source>
</evidence>
<dbReference type="EMBL" id="SORE01000019">
    <property type="protein sequence ID" value="TDY42888.1"/>
    <property type="molecule type" value="Genomic_DNA"/>
</dbReference>
<name>A0A4R8LJ06_9BURK</name>
<accession>A0A4R8LJ06</accession>
<gene>
    <name evidence="1" type="ORF">BX592_1192</name>
</gene>
<dbReference type="AlphaFoldDB" id="A0A4R8LJ06"/>
<dbReference type="OrthoDB" id="544091at2"/>
<proteinExistence type="predicted"/>
<dbReference type="Gene3D" id="2.40.30.10">
    <property type="entry name" value="Translation factors"/>
    <property type="match status" value="1"/>
</dbReference>
<reference evidence="1 2" key="1">
    <citation type="submission" date="2019-03" db="EMBL/GenBank/DDBJ databases">
        <title>Genomic Encyclopedia of Type Strains, Phase III (KMG-III): the genomes of soil and plant-associated and newly described type strains.</title>
        <authorList>
            <person name="Whitman W."/>
        </authorList>
    </citation>
    <scope>NUCLEOTIDE SEQUENCE [LARGE SCALE GENOMIC DNA]</scope>
    <source>
        <strain evidence="1 2">LMG 29544</strain>
    </source>
</reference>
<keyword evidence="2" id="KW-1185">Reference proteome</keyword>
<dbReference type="RefSeq" id="WP_134194775.1">
    <property type="nucleotide sequence ID" value="NZ_JBHLUW010000017.1"/>
</dbReference>
<protein>
    <recommendedName>
        <fullName evidence="3">FAD-binding FR-type domain-containing protein</fullName>
    </recommendedName>
</protein>
<evidence type="ECO:0000313" key="1">
    <source>
        <dbReference type="EMBL" id="TDY42888.1"/>
    </source>
</evidence>
<evidence type="ECO:0008006" key="3">
    <source>
        <dbReference type="Google" id="ProtNLM"/>
    </source>
</evidence>